<keyword evidence="1" id="KW-0472">Membrane</keyword>
<dbReference type="AlphaFoldDB" id="A0A1E5PH40"/>
<dbReference type="PANTHER" id="PTHR37529:SF1">
    <property type="entry name" value="TRANSPOSASE INSG FOR INSERTION SEQUENCE ELEMENT IS4-RELATED"/>
    <property type="match status" value="1"/>
</dbReference>
<dbReference type="InterPro" id="IPR047952">
    <property type="entry name" value="Transpos_IS4"/>
</dbReference>
<dbReference type="InterPro" id="IPR012337">
    <property type="entry name" value="RNaseH-like_sf"/>
</dbReference>
<reference evidence="4 5" key="1">
    <citation type="submission" date="2016-08" db="EMBL/GenBank/DDBJ databases">
        <title>Complete genome sequence of Streptomyces agglomeratus strain 6-3-2, a novel anti-MRSA actinomycete isolated from Wuli of Tebit, China.</title>
        <authorList>
            <person name="Chen X."/>
        </authorList>
    </citation>
    <scope>NUCLEOTIDE SEQUENCE [LARGE SCALE GENOMIC DNA]</scope>
    <source>
        <strain evidence="4 5">6-3-2</strain>
    </source>
</reference>
<gene>
    <name evidence="4" type="ORF">AS594_34705</name>
</gene>
<proteinExistence type="predicted"/>
<evidence type="ECO:0000259" key="3">
    <source>
        <dbReference type="Pfam" id="PF13006"/>
    </source>
</evidence>
<evidence type="ECO:0008006" key="6">
    <source>
        <dbReference type="Google" id="ProtNLM"/>
    </source>
</evidence>
<dbReference type="SUPFAM" id="SSF53098">
    <property type="entry name" value="Ribonuclease H-like"/>
    <property type="match status" value="1"/>
</dbReference>
<protein>
    <recommendedName>
        <fullName evidence="6">Transposase</fullName>
    </recommendedName>
</protein>
<dbReference type="Pfam" id="PF13006">
    <property type="entry name" value="Nterm_IS4"/>
    <property type="match status" value="1"/>
</dbReference>
<accession>A0A1E5PH40</accession>
<evidence type="ECO:0000313" key="5">
    <source>
        <dbReference type="Proteomes" id="UP000095759"/>
    </source>
</evidence>
<dbReference type="GO" id="GO:0003677">
    <property type="term" value="F:DNA binding"/>
    <property type="evidence" value="ECO:0007669"/>
    <property type="project" value="InterPro"/>
</dbReference>
<feature type="domain" description="Transposase IS4-like" evidence="2">
    <location>
        <begin position="115"/>
        <end position="218"/>
    </location>
</feature>
<evidence type="ECO:0000313" key="4">
    <source>
        <dbReference type="EMBL" id="OEJ28826.1"/>
    </source>
</evidence>
<dbReference type="InterPro" id="IPR002559">
    <property type="entry name" value="Transposase_11"/>
</dbReference>
<dbReference type="STRING" id="285458.BGM19_01785"/>
<feature type="domain" description="Transposase IS4 N-terminal" evidence="3">
    <location>
        <begin position="2"/>
        <end position="97"/>
    </location>
</feature>
<keyword evidence="5" id="KW-1185">Reference proteome</keyword>
<feature type="domain" description="Transposase IS4-like" evidence="2">
    <location>
        <begin position="222"/>
        <end position="271"/>
    </location>
</feature>
<keyword evidence="1" id="KW-1133">Transmembrane helix</keyword>
<organism evidence="4 5">
    <name type="scientific">Streptomyces agglomeratus</name>
    <dbReference type="NCBI Taxonomy" id="285458"/>
    <lineage>
        <taxon>Bacteria</taxon>
        <taxon>Bacillati</taxon>
        <taxon>Actinomycetota</taxon>
        <taxon>Actinomycetes</taxon>
        <taxon>Kitasatosporales</taxon>
        <taxon>Streptomycetaceae</taxon>
        <taxon>Streptomyces</taxon>
    </lineage>
</organism>
<dbReference type="GO" id="GO:0006313">
    <property type="term" value="P:DNA transposition"/>
    <property type="evidence" value="ECO:0007669"/>
    <property type="project" value="InterPro"/>
</dbReference>
<keyword evidence="1" id="KW-0812">Transmembrane</keyword>
<dbReference type="GO" id="GO:0004803">
    <property type="term" value="F:transposase activity"/>
    <property type="evidence" value="ECO:0007669"/>
    <property type="project" value="InterPro"/>
</dbReference>
<evidence type="ECO:0000259" key="2">
    <source>
        <dbReference type="Pfam" id="PF01609"/>
    </source>
</evidence>
<comment type="caution">
    <text evidence="4">The sequence shown here is derived from an EMBL/GenBank/DDBJ whole genome shotgun (WGS) entry which is preliminary data.</text>
</comment>
<feature type="transmembrane region" description="Helical" evidence="1">
    <location>
        <begin position="36"/>
        <end position="55"/>
    </location>
</feature>
<name>A0A1E5PH40_9ACTN</name>
<dbReference type="NCBIfam" id="NF033592">
    <property type="entry name" value="transpos_IS4_1"/>
    <property type="match status" value="1"/>
</dbReference>
<sequence>MSVGLLARVYPAAEVDRAIAACGRSEQRSRLLPARLVLYFVLGLALFSPDPYLEVMRKMTFGLRQVGLMGAWREPAKSSIFLARRRLSWEPFRELFARSVVPLAEPSDTWAFWRGLRLMAVDGTCVDIADTPANDETFGRHGGRPKPGKRPYKRAAFPQARIVGLVECGTHIIVDAAITEYSTHETTAAKDLARSMGPEMLVLADRGYPGVDLWRVWSASGAQSAALYTERWEIETTFKELKAQQIGAGEVLASKTPDGVHQQLWGHLLVHYALRVHMLEAARANSKNLDPDRLSFMTCLRVARRITMMPPAAFPPSA</sequence>
<dbReference type="EMBL" id="MEHJ01000001">
    <property type="protein sequence ID" value="OEJ28826.1"/>
    <property type="molecule type" value="Genomic_DNA"/>
</dbReference>
<evidence type="ECO:0000256" key="1">
    <source>
        <dbReference type="SAM" id="Phobius"/>
    </source>
</evidence>
<dbReference type="InterPro" id="IPR024473">
    <property type="entry name" value="Transposases_IS4_N"/>
</dbReference>
<dbReference type="Pfam" id="PF01609">
    <property type="entry name" value="DDE_Tnp_1"/>
    <property type="match status" value="2"/>
</dbReference>
<dbReference type="PANTHER" id="PTHR37529">
    <property type="entry name" value="TRANSPOSASE INSG FOR INSERTION SEQUENCE ELEMENT IS4-RELATED"/>
    <property type="match status" value="1"/>
</dbReference>
<dbReference type="Proteomes" id="UP000095759">
    <property type="component" value="Unassembled WGS sequence"/>
</dbReference>